<evidence type="ECO:0000313" key="2">
    <source>
        <dbReference type="Proteomes" id="UP000199013"/>
    </source>
</evidence>
<dbReference type="Gene3D" id="3.40.50.720">
    <property type="entry name" value="NAD(P)-binding Rossmann-like Domain"/>
    <property type="match status" value="1"/>
</dbReference>
<dbReference type="Proteomes" id="UP000199013">
    <property type="component" value="Unassembled WGS sequence"/>
</dbReference>
<reference evidence="2" key="1">
    <citation type="submission" date="2016-02" db="EMBL/GenBank/DDBJ databases">
        <authorList>
            <person name="Wibberg D."/>
        </authorList>
    </citation>
    <scope>NUCLEOTIDE SEQUENCE [LARGE SCALE GENOMIC DNA]</scope>
</reference>
<name>A0A1C3PBE1_9ACTN</name>
<protein>
    <recommendedName>
        <fullName evidence="3">Short-chain dehydrogenase/reductase SDR</fullName>
    </recommendedName>
</protein>
<dbReference type="InterPro" id="IPR002347">
    <property type="entry name" value="SDR_fam"/>
</dbReference>
<organism evidence="1 2">
    <name type="scientific">Candidatus Protofrankia californiensis</name>
    <dbReference type="NCBI Taxonomy" id="1839754"/>
    <lineage>
        <taxon>Bacteria</taxon>
        <taxon>Bacillati</taxon>
        <taxon>Actinomycetota</taxon>
        <taxon>Actinomycetes</taxon>
        <taxon>Frankiales</taxon>
        <taxon>Frankiaceae</taxon>
        <taxon>Protofrankia</taxon>
    </lineage>
</organism>
<proteinExistence type="predicted"/>
<keyword evidence="2" id="KW-1185">Reference proteome</keyword>
<dbReference type="EMBL" id="FLUV01002175">
    <property type="protein sequence ID" value="SBW27129.1"/>
    <property type="molecule type" value="Genomic_DNA"/>
</dbReference>
<dbReference type="InterPro" id="IPR036291">
    <property type="entry name" value="NAD(P)-bd_dom_sf"/>
</dbReference>
<dbReference type="AlphaFoldDB" id="A0A1C3PBE1"/>
<dbReference type="SUPFAM" id="SSF51735">
    <property type="entry name" value="NAD(P)-binding Rossmann-fold domains"/>
    <property type="match status" value="1"/>
</dbReference>
<evidence type="ECO:0008006" key="3">
    <source>
        <dbReference type="Google" id="ProtNLM"/>
    </source>
</evidence>
<accession>A0A1C3PBE1</accession>
<evidence type="ECO:0000313" key="1">
    <source>
        <dbReference type="EMBL" id="SBW27129.1"/>
    </source>
</evidence>
<sequence>MAEPEEIARVVLALASDEFSYMTGSSVLVDGGATAGGRSIMPAGAAPPN</sequence>
<dbReference type="Pfam" id="PF13561">
    <property type="entry name" value="adh_short_C2"/>
    <property type="match status" value="1"/>
</dbReference>
<gene>
    <name evidence="1" type="ORF">FDG2_5188</name>
</gene>